<feature type="region of interest" description="Disordered" evidence="1">
    <location>
        <begin position="266"/>
        <end position="298"/>
    </location>
</feature>
<dbReference type="Proteomes" id="UP001148838">
    <property type="component" value="Unassembled WGS sequence"/>
</dbReference>
<dbReference type="EMBL" id="JAJSOF020000011">
    <property type="protein sequence ID" value="KAJ4444501.1"/>
    <property type="molecule type" value="Genomic_DNA"/>
</dbReference>
<gene>
    <name evidence="2" type="ORF">ANN_06294</name>
</gene>
<evidence type="ECO:0000313" key="3">
    <source>
        <dbReference type="Proteomes" id="UP001148838"/>
    </source>
</evidence>
<feature type="region of interest" description="Disordered" evidence="1">
    <location>
        <begin position="367"/>
        <end position="391"/>
    </location>
</feature>
<feature type="compositionally biased region" description="Basic and acidic residues" evidence="1">
    <location>
        <begin position="286"/>
        <end position="298"/>
    </location>
</feature>
<organism evidence="2 3">
    <name type="scientific">Periplaneta americana</name>
    <name type="common">American cockroach</name>
    <name type="synonym">Blatta americana</name>
    <dbReference type="NCBI Taxonomy" id="6978"/>
    <lineage>
        <taxon>Eukaryota</taxon>
        <taxon>Metazoa</taxon>
        <taxon>Ecdysozoa</taxon>
        <taxon>Arthropoda</taxon>
        <taxon>Hexapoda</taxon>
        <taxon>Insecta</taxon>
        <taxon>Pterygota</taxon>
        <taxon>Neoptera</taxon>
        <taxon>Polyneoptera</taxon>
        <taxon>Dictyoptera</taxon>
        <taxon>Blattodea</taxon>
        <taxon>Blattoidea</taxon>
        <taxon>Blattidae</taxon>
        <taxon>Blattinae</taxon>
        <taxon>Periplaneta</taxon>
    </lineage>
</organism>
<evidence type="ECO:0000256" key="1">
    <source>
        <dbReference type="SAM" id="MobiDB-lite"/>
    </source>
</evidence>
<keyword evidence="3" id="KW-1185">Reference proteome</keyword>
<reference evidence="2 3" key="1">
    <citation type="journal article" date="2022" name="Allergy">
        <title>Genome assembly and annotation of Periplaneta americana reveal a comprehensive cockroach allergen profile.</title>
        <authorList>
            <person name="Wang L."/>
            <person name="Xiong Q."/>
            <person name="Saelim N."/>
            <person name="Wang L."/>
            <person name="Nong W."/>
            <person name="Wan A.T."/>
            <person name="Shi M."/>
            <person name="Liu X."/>
            <person name="Cao Q."/>
            <person name="Hui J.H.L."/>
            <person name="Sookrung N."/>
            <person name="Leung T.F."/>
            <person name="Tungtrongchitr A."/>
            <person name="Tsui S.K.W."/>
        </authorList>
    </citation>
    <scope>NUCLEOTIDE SEQUENCE [LARGE SCALE GENOMIC DNA]</scope>
    <source>
        <strain evidence="2">PWHHKU_190912</strain>
    </source>
</reference>
<comment type="caution">
    <text evidence="2">The sequence shown here is derived from an EMBL/GenBank/DDBJ whole genome shotgun (WGS) entry which is preliminary data.</text>
</comment>
<protein>
    <submittedName>
        <fullName evidence="2">Uncharacterized protein</fullName>
    </submittedName>
</protein>
<sequence length="391" mass="43543">MMGLCEGDIEPPGYLKAILTKERLTRPHLWSNGQRVWPQNQVARVRIPVGAIADSLFSSGYTFGGPTPPPPPAAAPPYSPVSPLVERGITQLELMAKGFNNNNNNSNTNNNNINNLNGVTADTNVTSVPVGNTKKVENKRRSECALYQETVERRQPANGGSGAGNKRRWERDSSQAPPTPPIVKNEVTARPSCGCRRSSVTTKECVVTLKEPIASSDEKERNGKILKEKIKNVISKGEVSDTSVESVREANANMEAIPKQVKELRSKSRLTRNRVTQGGDSSGSSDEGRGENKVKKQYDLRQRFSNYGPRTTCGPRGLPLRIHTQQTKPNEHGRTKQFALFEGQNESEAFEMWIWRRMERVKWTVNDAETDQEEEKELGGLLAEDKLHRKE</sequence>
<proteinExistence type="predicted"/>
<feature type="region of interest" description="Disordered" evidence="1">
    <location>
        <begin position="151"/>
        <end position="195"/>
    </location>
</feature>
<name>A0ABQ8TEE9_PERAM</name>
<accession>A0ABQ8TEE9</accession>
<evidence type="ECO:0000313" key="2">
    <source>
        <dbReference type="EMBL" id="KAJ4444501.1"/>
    </source>
</evidence>